<evidence type="ECO:0000259" key="5">
    <source>
        <dbReference type="PROSITE" id="PS51206"/>
    </source>
</evidence>
<dbReference type="InterPro" id="IPR014818">
    <property type="entry name" value="Phage/plasmid_primase_P4_C"/>
</dbReference>
<dbReference type="InterPro" id="IPR051620">
    <property type="entry name" value="ORF904-like_C"/>
</dbReference>
<keyword evidence="7" id="KW-1185">Reference proteome</keyword>
<dbReference type="GO" id="GO:0005524">
    <property type="term" value="F:ATP binding"/>
    <property type="evidence" value="ECO:0007669"/>
    <property type="project" value="UniProtKB-KW"/>
</dbReference>
<feature type="compositionally biased region" description="Basic residues" evidence="4">
    <location>
        <begin position="360"/>
        <end position="374"/>
    </location>
</feature>
<evidence type="ECO:0000313" key="7">
    <source>
        <dbReference type="Proteomes" id="UP000315280"/>
    </source>
</evidence>
<dbReference type="GO" id="GO:0016787">
    <property type="term" value="F:hydrolase activity"/>
    <property type="evidence" value="ECO:0007669"/>
    <property type="project" value="UniProtKB-KW"/>
</dbReference>
<keyword evidence="2" id="KW-0378">Hydrolase</keyword>
<protein>
    <submittedName>
        <fullName evidence="6">DNA primase/polymerase</fullName>
    </submittedName>
</protein>
<accession>A0A516KV58</accession>
<dbReference type="Gene3D" id="3.40.50.300">
    <property type="entry name" value="P-loop containing nucleotide triphosphate hydrolases"/>
    <property type="match status" value="1"/>
</dbReference>
<dbReference type="EMBL" id="MN062720">
    <property type="protein sequence ID" value="QDP45567.1"/>
    <property type="molecule type" value="Genomic_DNA"/>
</dbReference>
<name>A0A516KV58_9CAUD</name>
<sequence length="852" mass="94179">MTAAPYRKGAKAYRGLGLGQAIPVHPTQNNQPRRGLIGADSQRGGDTPKDREKLWRVAKPIDPDIDVEMKARSRDQAVGSWNLGIHPDEGIASWDVDDDKEIRKALAKAGLPLPPATPYSTARGADSPRRQLVYRVDPTVWRSNGYLPAGGEVIDVDHRFIRAWPSIHQKTGNRYEWYMPTTDDPLGPGRLMESPPQAFELAELGVAHVAWIAALAVETRTRGERVKDVDGWISGLASGTMSDSLRRLVKAVPTEGAGNNDAMTFFGPLVRAAWDAEGGREAMEEGIERYAGDHGRKAHDDAMHAIGTAIGDEVANREARKMAITFSIDETPIPRSTDAPRAKKPKKPSKSSTKKAAPAKGKKADRKKKAKKAAKSSGEKSKKKPSPARDADYLLAKIETALDDAKRVEFAANELRDEMVYLNGVQPRALEENRWIEVPEPMAQERFRRWHVELAEQMVSTRPKDVAKVLTAASVGATIKLSRGLMAVPIEQFDADPFEINCPNGVVDLRTGKIRERRAGDMFLKQTAVGYDRKARSEAWDEALKALDRVEREWLQMRLGRALVGQAPPDDRAIFLQGIGSNGKSSIMDGTTAVIGDYGQPVSPKVLTAKDGDHSTESMDLLGVRTAILEELPGGKFLSGDHLKRVVGTAHLTARRMRQDPVTFPVTWSLIISTNHDIAMVETDDGAWRRMWVLPFRYQYVEDPIHRNERAVKVGIREHLRAGDPAVLAWLVEGARRAIDDPAAYRDAPESVRLRSTEIRDDNDTMTQFLVECADFDDPEGWTSNEAISAAYNAWMRRRGFAECNVNTMLSRYRSSPLARGTETNVLKKVGGRSLKGVRGVKASMPGLLTLS</sequence>
<keyword evidence="1" id="KW-0547">Nucleotide-binding</keyword>
<dbReference type="PANTHER" id="PTHR35372:SF2">
    <property type="entry name" value="SF3 HELICASE DOMAIN-CONTAINING PROTEIN"/>
    <property type="match status" value="1"/>
</dbReference>
<dbReference type="NCBIfam" id="TIGR01613">
    <property type="entry name" value="primase_Cterm"/>
    <property type="match status" value="1"/>
</dbReference>
<dbReference type="InterPro" id="IPR027417">
    <property type="entry name" value="P-loop_NTPase"/>
</dbReference>
<feature type="compositionally biased region" description="Basic residues" evidence="4">
    <location>
        <begin position="342"/>
        <end position="353"/>
    </location>
</feature>
<organism evidence="6 7">
    <name type="scientific">Microbacterium phage FuzzBuster</name>
    <dbReference type="NCBI Taxonomy" id="2590935"/>
    <lineage>
        <taxon>Viruses</taxon>
        <taxon>Duplodnaviria</taxon>
        <taxon>Heunggongvirae</taxon>
        <taxon>Uroviricota</taxon>
        <taxon>Caudoviricetes</taxon>
        <taxon>Hodgkinviridae</taxon>
        <taxon>Fuzzbustervirus</taxon>
        <taxon>Fuzzbustervirus fuzzbuster</taxon>
    </lineage>
</organism>
<dbReference type="PROSITE" id="PS51206">
    <property type="entry name" value="SF3_HELICASE_1"/>
    <property type="match status" value="1"/>
</dbReference>
<evidence type="ECO:0000256" key="4">
    <source>
        <dbReference type="SAM" id="MobiDB-lite"/>
    </source>
</evidence>
<evidence type="ECO:0000313" key="6">
    <source>
        <dbReference type="EMBL" id="QDP45567.1"/>
    </source>
</evidence>
<dbReference type="SMART" id="SM00885">
    <property type="entry name" value="D5_N"/>
    <property type="match status" value="1"/>
</dbReference>
<keyword evidence="3" id="KW-0067">ATP-binding</keyword>
<dbReference type="InterPro" id="IPR014015">
    <property type="entry name" value="Helicase_SF3_DNA-vir"/>
</dbReference>
<feature type="domain" description="SF3 helicase" evidence="5">
    <location>
        <begin position="550"/>
        <end position="709"/>
    </location>
</feature>
<dbReference type="PANTHER" id="PTHR35372">
    <property type="entry name" value="ATP BINDING PROTEIN-RELATED"/>
    <property type="match status" value="1"/>
</dbReference>
<dbReference type="InterPro" id="IPR006500">
    <property type="entry name" value="Helicase_put_C_phage/plasmid"/>
</dbReference>
<dbReference type="InterPro" id="IPR045455">
    <property type="entry name" value="NrS-1_pol-like_helicase"/>
</dbReference>
<dbReference type="Pfam" id="PF09250">
    <property type="entry name" value="Prim-Pol"/>
    <property type="match status" value="1"/>
</dbReference>
<dbReference type="SMART" id="SM00943">
    <property type="entry name" value="Prim-Pol"/>
    <property type="match status" value="1"/>
</dbReference>
<evidence type="ECO:0000256" key="2">
    <source>
        <dbReference type="ARBA" id="ARBA00022801"/>
    </source>
</evidence>
<dbReference type="Pfam" id="PF19263">
    <property type="entry name" value="DUF5906"/>
    <property type="match status" value="1"/>
</dbReference>
<dbReference type="Proteomes" id="UP000315280">
    <property type="component" value="Segment"/>
</dbReference>
<gene>
    <name evidence="6" type="primary">83</name>
    <name evidence="6" type="ORF">SEA_FUZZBUSTER_83</name>
</gene>
<evidence type="ECO:0000256" key="1">
    <source>
        <dbReference type="ARBA" id="ARBA00022741"/>
    </source>
</evidence>
<proteinExistence type="predicted"/>
<dbReference type="Pfam" id="PF08706">
    <property type="entry name" value="D5_N"/>
    <property type="match status" value="1"/>
</dbReference>
<feature type="region of interest" description="Disordered" evidence="4">
    <location>
        <begin position="21"/>
        <end position="52"/>
    </location>
</feature>
<dbReference type="InterPro" id="IPR015330">
    <property type="entry name" value="DNA_primase/pol_bifunc_N"/>
</dbReference>
<evidence type="ECO:0000256" key="3">
    <source>
        <dbReference type="ARBA" id="ARBA00022840"/>
    </source>
</evidence>
<feature type="region of interest" description="Disordered" evidence="4">
    <location>
        <begin position="326"/>
        <end position="388"/>
    </location>
</feature>
<reference evidence="6 7" key="1">
    <citation type="submission" date="2019-06" db="EMBL/GenBank/DDBJ databases">
        <authorList>
            <person name="Austin C.R."/>
            <person name="Baumgardner C.A."/>
            <person name="Baysinger H.J."/>
            <person name="David A.M."/>
            <person name="Folse N.B."/>
            <person name="Gammon C.A."/>
            <person name="Garcia V.M."/>
            <person name="Gobble C.S."/>
            <person name="Herold B.N."/>
            <person name="Huamancondor M.S."/>
            <person name="Matheson G.R."/>
            <person name="Mondragon I."/>
            <person name="Nemes S.A."/>
            <person name="Neri L.M."/>
            <person name="Renaud V.D."/>
            <person name="Rigsbee E.A."/>
            <person name="Rockette B.M."/>
            <person name="Santiago M.R."/>
            <person name="Savage M.D."/>
            <person name="Simpson J.M."/>
            <person name="Slentz J.N."/>
            <person name="Spencer B.G."/>
            <person name="White D.J."/>
            <person name="Yarboro C.B."/>
            <person name="Anderson E.L."/>
            <person name="Wallen J.R."/>
            <person name="Gainey M.D."/>
            <person name="Garlena R.A."/>
            <person name="Russell D.A."/>
            <person name="Pope W.H."/>
            <person name="Jacobs-Sera D."/>
            <person name="Hatfull G.F."/>
        </authorList>
    </citation>
    <scope>NUCLEOTIDE SEQUENCE [LARGE SCALE GENOMIC DNA]</scope>
</reference>